<keyword evidence="3" id="KW-1185">Reference proteome</keyword>
<gene>
    <name evidence="2" type="ORF">Ctob_003736</name>
</gene>
<sequence>MKTRKVSISHVTEQLRPVLKRPRDEEPQSSKVAGPGSWAAEEAAVLRGFRARLDGPVVFVGDSIAEELAQYLQSRVGLKEVSWCTKRGAMPVDIGSQLRQWLAVPHNHQLLTNAGLLIVCAGKNLARTMPSLIAVEVHKHLITPLQKLCAGHKILVGPLTREYFDYAGAGAGSGDQGAGSSASRRSERSGGAYGLPSCPSLLHRSNLELERRSLDGGFGFVNLFGGRLSVDDFRDNLHLKDEGYLKMLRAVLEAGFA</sequence>
<dbReference type="AlphaFoldDB" id="A0A0M0JDI8"/>
<comment type="caution">
    <text evidence="2">The sequence shown here is derived from an EMBL/GenBank/DDBJ whole genome shotgun (WGS) entry which is preliminary data.</text>
</comment>
<dbReference type="EMBL" id="JWZX01003071">
    <property type="protein sequence ID" value="KOO24654.1"/>
    <property type="molecule type" value="Genomic_DNA"/>
</dbReference>
<proteinExistence type="predicted"/>
<reference evidence="3" key="1">
    <citation type="journal article" date="2015" name="PLoS Genet.">
        <title>Genome Sequence and Transcriptome Analyses of Chrysochromulina tobin: Metabolic Tools for Enhanced Algal Fitness in the Prominent Order Prymnesiales (Haptophyceae).</title>
        <authorList>
            <person name="Hovde B.T."/>
            <person name="Deodato C.R."/>
            <person name="Hunsperger H.M."/>
            <person name="Ryken S.A."/>
            <person name="Yost W."/>
            <person name="Jha R.K."/>
            <person name="Patterson J."/>
            <person name="Monnat R.J. Jr."/>
            <person name="Barlow S.B."/>
            <person name="Starkenburg S.R."/>
            <person name="Cattolico R.A."/>
        </authorList>
    </citation>
    <scope>NUCLEOTIDE SEQUENCE</scope>
    <source>
        <strain evidence="3">CCMP291</strain>
    </source>
</reference>
<evidence type="ECO:0000313" key="3">
    <source>
        <dbReference type="Proteomes" id="UP000037460"/>
    </source>
</evidence>
<name>A0A0M0JDI8_9EUKA</name>
<evidence type="ECO:0000256" key="1">
    <source>
        <dbReference type="SAM" id="MobiDB-lite"/>
    </source>
</evidence>
<dbReference type="SUPFAM" id="SSF52266">
    <property type="entry name" value="SGNH hydrolase"/>
    <property type="match status" value="1"/>
</dbReference>
<protein>
    <submittedName>
        <fullName evidence="2">Uncharacterized protein</fullName>
    </submittedName>
</protein>
<accession>A0A0M0JDI8</accession>
<organism evidence="2 3">
    <name type="scientific">Chrysochromulina tobinii</name>
    <dbReference type="NCBI Taxonomy" id="1460289"/>
    <lineage>
        <taxon>Eukaryota</taxon>
        <taxon>Haptista</taxon>
        <taxon>Haptophyta</taxon>
        <taxon>Prymnesiophyceae</taxon>
        <taxon>Prymnesiales</taxon>
        <taxon>Chrysochromulinaceae</taxon>
        <taxon>Chrysochromulina</taxon>
    </lineage>
</organism>
<feature type="region of interest" description="Disordered" evidence="1">
    <location>
        <begin position="172"/>
        <end position="192"/>
    </location>
</feature>
<feature type="region of interest" description="Disordered" evidence="1">
    <location>
        <begin position="1"/>
        <end position="36"/>
    </location>
</feature>
<dbReference type="Proteomes" id="UP000037460">
    <property type="component" value="Unassembled WGS sequence"/>
</dbReference>
<evidence type="ECO:0000313" key="2">
    <source>
        <dbReference type="EMBL" id="KOO24654.1"/>
    </source>
</evidence>